<dbReference type="InterPro" id="IPR043148">
    <property type="entry name" value="TagF_C"/>
</dbReference>
<organism evidence="1 2">
    <name type="scientific">Selenomonas infelix ATCC 43532</name>
    <dbReference type="NCBI Taxonomy" id="679201"/>
    <lineage>
        <taxon>Bacteria</taxon>
        <taxon>Bacillati</taxon>
        <taxon>Bacillota</taxon>
        <taxon>Negativicutes</taxon>
        <taxon>Selenomonadales</taxon>
        <taxon>Selenomonadaceae</taxon>
        <taxon>Selenomonas</taxon>
    </lineage>
</organism>
<dbReference type="AlphaFoldDB" id="G5GPZ2"/>
<dbReference type="Gene3D" id="3.40.50.12580">
    <property type="match status" value="1"/>
</dbReference>
<name>G5GPZ2_9FIRM</name>
<dbReference type="Pfam" id="PF04464">
    <property type="entry name" value="Glyphos_transf"/>
    <property type="match status" value="1"/>
</dbReference>
<accession>G5GPZ2</accession>
<evidence type="ECO:0000313" key="2">
    <source>
        <dbReference type="Proteomes" id="UP000004129"/>
    </source>
</evidence>
<dbReference type="PATRIC" id="fig|679201.3.peg.1335"/>
<dbReference type="Proteomes" id="UP000004129">
    <property type="component" value="Unassembled WGS sequence"/>
</dbReference>
<dbReference type="GO" id="GO:0047355">
    <property type="term" value="F:CDP-glycerol glycerophosphotransferase activity"/>
    <property type="evidence" value="ECO:0007669"/>
    <property type="project" value="InterPro"/>
</dbReference>
<reference evidence="1 2" key="1">
    <citation type="submission" date="2011-08" db="EMBL/GenBank/DDBJ databases">
        <title>The Genome Sequence of Selenomonas infelix ATCC 43532.</title>
        <authorList>
            <consortium name="The Broad Institute Genome Sequencing Platform"/>
            <person name="Earl A."/>
            <person name="Ward D."/>
            <person name="Feldgarden M."/>
            <person name="Gevers D."/>
            <person name="Izard J."/>
            <person name="Blanton J.M."/>
            <person name="Baranova O.V."/>
            <person name="Dewhirst F.E."/>
            <person name="Young S.K."/>
            <person name="Zeng Q."/>
            <person name="Gargeya S."/>
            <person name="Fitzgerald M."/>
            <person name="Haas B."/>
            <person name="Abouelleil A."/>
            <person name="Alvarado L."/>
            <person name="Arachchi H.M."/>
            <person name="Berlin A."/>
            <person name="Brown A."/>
            <person name="Chapman S.B."/>
            <person name="Chen Z."/>
            <person name="Dunbar C."/>
            <person name="Freedman E."/>
            <person name="Gearin G."/>
            <person name="Gellesch M."/>
            <person name="Goldberg J."/>
            <person name="Griggs A."/>
            <person name="Gujja S."/>
            <person name="Heiman D."/>
            <person name="Howarth C."/>
            <person name="Larson L."/>
            <person name="Lui A."/>
            <person name="MacDonald P.J.P."/>
            <person name="Montmayeur A."/>
            <person name="Murphy C."/>
            <person name="Neiman D."/>
            <person name="Pearson M."/>
            <person name="Priest M."/>
            <person name="Roberts A."/>
            <person name="Saif S."/>
            <person name="Shea T."/>
            <person name="Shenoy N."/>
            <person name="Sisk P."/>
            <person name="Stolte C."/>
            <person name="Sykes S."/>
            <person name="Wortman J."/>
            <person name="Nusbaum C."/>
            <person name="Birren B."/>
        </authorList>
    </citation>
    <scope>NUCLEOTIDE SEQUENCE [LARGE SCALE GENOMIC DNA]</scope>
    <source>
        <strain evidence="1 2">ATCC 43532</strain>
    </source>
</reference>
<dbReference type="OrthoDB" id="1829127at2"/>
<dbReference type="eggNOG" id="COG1887">
    <property type="taxonomic scope" value="Bacteria"/>
</dbReference>
<gene>
    <name evidence="1" type="ORF">HMPREF9334_01323</name>
</gene>
<comment type="caution">
    <text evidence="1">The sequence shown here is derived from an EMBL/GenBank/DDBJ whole genome shotgun (WGS) entry which is preliminary data.</text>
</comment>
<dbReference type="InterPro" id="IPR007554">
    <property type="entry name" value="Glycerophosphate_synth"/>
</dbReference>
<dbReference type="STRING" id="679201.HMPREF9334_01323"/>
<protein>
    <recommendedName>
        <fullName evidence="3">CDP-glycerol:poly(Glycerophosphate) glycerophosphotransferase</fullName>
    </recommendedName>
</protein>
<keyword evidence="2" id="KW-1185">Reference proteome</keyword>
<evidence type="ECO:0008006" key="3">
    <source>
        <dbReference type="Google" id="ProtNLM"/>
    </source>
</evidence>
<dbReference type="HOGENOM" id="CLU_509855_0_0_9"/>
<evidence type="ECO:0000313" key="1">
    <source>
        <dbReference type="EMBL" id="EHG20427.1"/>
    </source>
</evidence>
<proteinExistence type="predicted"/>
<dbReference type="GO" id="GO:0016020">
    <property type="term" value="C:membrane"/>
    <property type="evidence" value="ECO:0007669"/>
    <property type="project" value="InterPro"/>
</dbReference>
<sequence>MEESGFCSLDLAAYYLQKLHNRAHTDRKMRVLFLVHEPSLWDKQEYVYDLFAADDMVETTLVLLSSYNAIDAAEHKPAGRYVDKTWHFFHDRYPNVFDFTNVIDLNVFQPDYIFLPTPYDGLRPLHGTHTSELAKIAKICYIAYGTPGSKFFIQVEASLAPFFAHVSFHFCDSEEEQIAMEAAYPDTVAAGVQHFENIGYPSFEPYLEYRCEPHIRRRVLWIPRWNTAANVGGSHFLVYKDAFLAFARKYGSETLEFAIRPHPLMFDNFIHSGQMTAQEVADFKAQLAAYGIVLDEGQYSVFEALTSADILLADFSSLNMPFFLLDRPLIYCPNDSELTDDYKKMAAGSYVAETWGAAEHYLERLIRYEDPVAYQRRGIVEEFRAKHIGAAQRIADRIKRDFAESVHPRTACLPEIEQRLFEAKKTLVSIMGRSSDLLPHFCEQEWYPLYLEMLSMHPWSDHFVWGEQQILVKLKELYATAVEREHRACLTLAMLLFADPLILPVPLEIDLFPDGLYADLREAFAEQRKELGIGTVNVYAEECAVHDSG</sequence>
<dbReference type="EMBL" id="ACZM01000015">
    <property type="protein sequence ID" value="EHG20427.1"/>
    <property type="molecule type" value="Genomic_DNA"/>
</dbReference>